<sequence>MEGFTKDFWISVVLQFVYAYIWLILPLLGLIYWWRKRKNFLKGKLTPSKKGTAVSLTSVLKNSYREALGLPLVEITADTEIFTEMGDVVKQEKLQKKVYVLKNQIISRLVFYEKVGYEEDIFLLEDKELRIVFDHTDKEILYISKAGEEITFEEFVYQYQKLTKKTLSSTLFYGQVLQI</sequence>
<evidence type="ECO:0000256" key="1">
    <source>
        <dbReference type="SAM" id="Phobius"/>
    </source>
</evidence>
<proteinExistence type="predicted"/>
<dbReference type="RefSeq" id="WP_323983728.1">
    <property type="nucleotide sequence ID" value="NZ_JAYKBW010000010.1"/>
</dbReference>
<dbReference type="Proteomes" id="UP001311730">
    <property type="component" value="Unassembled WGS sequence"/>
</dbReference>
<organism evidence="2 3">
    <name type="scientific">Capnocytophaga gingivalis</name>
    <dbReference type="NCBI Taxonomy" id="1017"/>
    <lineage>
        <taxon>Bacteria</taxon>
        <taxon>Pseudomonadati</taxon>
        <taxon>Bacteroidota</taxon>
        <taxon>Flavobacteriia</taxon>
        <taxon>Flavobacteriales</taxon>
        <taxon>Flavobacteriaceae</taxon>
        <taxon>Capnocytophaga</taxon>
    </lineage>
</organism>
<keyword evidence="1" id="KW-0812">Transmembrane</keyword>
<comment type="caution">
    <text evidence="2">The sequence shown here is derived from an EMBL/GenBank/DDBJ whole genome shotgun (WGS) entry which is preliminary data.</text>
</comment>
<reference evidence="2 3" key="1">
    <citation type="submission" date="2023-12" db="EMBL/GenBank/DDBJ databases">
        <title>Genomic sequences of Capnocytophaga and Parvimonas strains.</title>
        <authorList>
            <person name="Watt R.M."/>
            <person name="Wang M."/>
            <person name="Yang T."/>
            <person name="Tong W.M."/>
        </authorList>
    </citation>
    <scope>NUCLEOTIDE SEQUENCE [LARGE SCALE GENOMIC DNA]</scope>
    <source>
        <strain evidence="2 3">CCUG 13096</strain>
    </source>
</reference>
<name>A0ABU5ZCT2_9FLAO</name>
<evidence type="ECO:0000313" key="2">
    <source>
        <dbReference type="EMBL" id="MEB3075552.1"/>
    </source>
</evidence>
<feature type="transmembrane region" description="Helical" evidence="1">
    <location>
        <begin position="12"/>
        <end position="34"/>
    </location>
</feature>
<protein>
    <submittedName>
        <fullName evidence="2">Uncharacterized protein</fullName>
    </submittedName>
</protein>
<keyword evidence="1" id="KW-0472">Membrane</keyword>
<gene>
    <name evidence="2" type="ORF">VJJ08_09615</name>
</gene>
<keyword evidence="3" id="KW-1185">Reference proteome</keyword>
<accession>A0ABU5ZCT2</accession>
<evidence type="ECO:0000313" key="3">
    <source>
        <dbReference type="Proteomes" id="UP001311730"/>
    </source>
</evidence>
<dbReference type="EMBL" id="JAYKBW010000010">
    <property type="protein sequence ID" value="MEB3075552.1"/>
    <property type="molecule type" value="Genomic_DNA"/>
</dbReference>
<keyword evidence="1" id="KW-1133">Transmembrane helix</keyword>